<keyword evidence="1" id="KW-0472">Membrane</keyword>
<dbReference type="EMBL" id="JAUEPU010000016">
    <property type="protein sequence ID" value="KAK0496102.1"/>
    <property type="molecule type" value="Genomic_DNA"/>
</dbReference>
<evidence type="ECO:0000256" key="1">
    <source>
        <dbReference type="SAM" id="Phobius"/>
    </source>
</evidence>
<name>A0AA39Q4H4_9AGAR</name>
<keyword evidence="1" id="KW-1133">Transmembrane helix</keyword>
<feature type="transmembrane region" description="Helical" evidence="1">
    <location>
        <begin position="63"/>
        <end position="85"/>
    </location>
</feature>
<organism evidence="2 3">
    <name type="scientific">Armillaria luteobubalina</name>
    <dbReference type="NCBI Taxonomy" id="153913"/>
    <lineage>
        <taxon>Eukaryota</taxon>
        <taxon>Fungi</taxon>
        <taxon>Dikarya</taxon>
        <taxon>Basidiomycota</taxon>
        <taxon>Agaricomycotina</taxon>
        <taxon>Agaricomycetes</taxon>
        <taxon>Agaricomycetidae</taxon>
        <taxon>Agaricales</taxon>
        <taxon>Marasmiineae</taxon>
        <taxon>Physalacriaceae</taxon>
        <taxon>Armillaria</taxon>
    </lineage>
</organism>
<feature type="transmembrane region" description="Helical" evidence="1">
    <location>
        <begin position="216"/>
        <end position="238"/>
    </location>
</feature>
<gene>
    <name evidence="2" type="ORF">EDD18DRAFT_1353723</name>
</gene>
<sequence>MATQTDIPPDLTNDDKVYIFQFNDAQLNSGILYALLLGIYTGIFAVSLWNISINKCRPTRRATTVIIILLHALITMSFAANWQYLYSAFIDNGSNFWTVFLKLTGAKEAVIWETGVPAFISTILADLYLTWCCWIVWGRRCHVVLLPILSLVSATVSKIVEMYRRYINAPAIGLDMFYISFTLATTLSCTLLIIYRIVTIVRVGHRAGVRLRVYRHFIEVFIEPSALYSVSLILYLAFTICDSFALYYLDAIAAITKGVAPTLLIGRIAAGHTRPQDESNGNATNTMSSLHFQVASEGVGTTSFQGSIAESVALEADIEAQHEQYEEVMIVAVERT</sequence>
<keyword evidence="1" id="KW-0812">Transmembrane</keyword>
<reference evidence="2" key="1">
    <citation type="submission" date="2023-06" db="EMBL/GenBank/DDBJ databases">
        <authorList>
            <consortium name="Lawrence Berkeley National Laboratory"/>
            <person name="Ahrendt S."/>
            <person name="Sahu N."/>
            <person name="Indic B."/>
            <person name="Wong-Bajracharya J."/>
            <person name="Merenyi Z."/>
            <person name="Ke H.-M."/>
            <person name="Monk M."/>
            <person name="Kocsube S."/>
            <person name="Drula E."/>
            <person name="Lipzen A."/>
            <person name="Balint B."/>
            <person name="Henrissat B."/>
            <person name="Andreopoulos B."/>
            <person name="Martin F.M."/>
            <person name="Harder C.B."/>
            <person name="Rigling D."/>
            <person name="Ford K.L."/>
            <person name="Foster G.D."/>
            <person name="Pangilinan J."/>
            <person name="Papanicolaou A."/>
            <person name="Barry K."/>
            <person name="LaButti K."/>
            <person name="Viragh M."/>
            <person name="Koriabine M."/>
            <person name="Yan M."/>
            <person name="Riley R."/>
            <person name="Champramary S."/>
            <person name="Plett K.L."/>
            <person name="Tsai I.J."/>
            <person name="Slot J."/>
            <person name="Sipos G."/>
            <person name="Plett J."/>
            <person name="Nagy L.G."/>
            <person name="Grigoriev I.V."/>
        </authorList>
    </citation>
    <scope>NUCLEOTIDE SEQUENCE</scope>
    <source>
        <strain evidence="2">HWK02</strain>
    </source>
</reference>
<feature type="transmembrane region" description="Helical" evidence="1">
    <location>
        <begin position="31"/>
        <end position="51"/>
    </location>
</feature>
<dbReference type="AlphaFoldDB" id="A0AA39Q4H4"/>
<feature type="transmembrane region" description="Helical" evidence="1">
    <location>
        <begin position="144"/>
        <end position="164"/>
    </location>
</feature>
<evidence type="ECO:0000313" key="3">
    <source>
        <dbReference type="Proteomes" id="UP001175228"/>
    </source>
</evidence>
<dbReference type="Proteomes" id="UP001175228">
    <property type="component" value="Unassembled WGS sequence"/>
</dbReference>
<keyword evidence="3" id="KW-1185">Reference proteome</keyword>
<comment type="caution">
    <text evidence="2">The sequence shown here is derived from an EMBL/GenBank/DDBJ whole genome shotgun (WGS) entry which is preliminary data.</text>
</comment>
<feature type="transmembrane region" description="Helical" evidence="1">
    <location>
        <begin position="176"/>
        <end position="195"/>
    </location>
</feature>
<feature type="transmembrane region" description="Helical" evidence="1">
    <location>
        <begin position="244"/>
        <end position="265"/>
    </location>
</feature>
<proteinExistence type="predicted"/>
<accession>A0AA39Q4H4</accession>
<evidence type="ECO:0000313" key="2">
    <source>
        <dbReference type="EMBL" id="KAK0496102.1"/>
    </source>
</evidence>
<feature type="transmembrane region" description="Helical" evidence="1">
    <location>
        <begin position="118"/>
        <end position="137"/>
    </location>
</feature>
<protein>
    <submittedName>
        <fullName evidence="2">Uncharacterized protein</fullName>
    </submittedName>
</protein>